<keyword evidence="6" id="KW-0539">Nucleus</keyword>
<feature type="region of interest" description="Disordered" evidence="8">
    <location>
        <begin position="81"/>
        <end position="115"/>
    </location>
</feature>
<dbReference type="InterPro" id="IPR036236">
    <property type="entry name" value="Znf_C2H2_sf"/>
</dbReference>
<evidence type="ECO:0000313" key="10">
    <source>
        <dbReference type="EMBL" id="RUS75433.1"/>
    </source>
</evidence>
<feature type="domain" description="C2H2-type" evidence="9">
    <location>
        <begin position="123"/>
        <end position="151"/>
    </location>
</feature>
<feature type="domain" description="C2H2-type" evidence="9">
    <location>
        <begin position="30"/>
        <end position="52"/>
    </location>
</feature>
<sequence length="199" mass="22991">PYKCRHCPRLFRHKKSRERHERLHSSDRKYKCHICGVGYSRSDHLRNHMRSHDLMANDEGYRCPVCQQNYMSASALTNHLKTHKTKSTKQSESPVLSREDSKDPASETMTREEAGPIVKMERFGCDECSEEFLSQEYLDIHTEETHRRGRNQKTNQLKCPLCLESFATTEDLCAHIVNHAPSAGTVPQSSFTLTPSEQR</sequence>
<dbReference type="Proteomes" id="UP000271974">
    <property type="component" value="Unassembled WGS sequence"/>
</dbReference>
<dbReference type="InterPro" id="IPR050331">
    <property type="entry name" value="Zinc_finger"/>
</dbReference>
<evidence type="ECO:0000256" key="2">
    <source>
        <dbReference type="ARBA" id="ARBA00022723"/>
    </source>
</evidence>
<evidence type="ECO:0000259" key="9">
    <source>
        <dbReference type="PROSITE" id="PS50157"/>
    </source>
</evidence>
<evidence type="ECO:0000256" key="8">
    <source>
        <dbReference type="SAM" id="MobiDB-lite"/>
    </source>
</evidence>
<dbReference type="GO" id="GO:0005634">
    <property type="term" value="C:nucleus"/>
    <property type="evidence" value="ECO:0007669"/>
    <property type="project" value="UniProtKB-SubCell"/>
</dbReference>
<dbReference type="SUPFAM" id="SSF57667">
    <property type="entry name" value="beta-beta-alpha zinc fingers"/>
    <property type="match status" value="2"/>
</dbReference>
<name>A0A3S0ZI72_ELYCH</name>
<evidence type="ECO:0000256" key="7">
    <source>
        <dbReference type="PROSITE-ProRule" id="PRU00042"/>
    </source>
</evidence>
<dbReference type="GO" id="GO:0008270">
    <property type="term" value="F:zinc ion binding"/>
    <property type="evidence" value="ECO:0007669"/>
    <property type="project" value="UniProtKB-KW"/>
</dbReference>
<evidence type="ECO:0000256" key="6">
    <source>
        <dbReference type="ARBA" id="ARBA00023242"/>
    </source>
</evidence>
<keyword evidence="5" id="KW-0862">Zinc</keyword>
<dbReference type="Pfam" id="PF00096">
    <property type="entry name" value="zf-C2H2"/>
    <property type="match status" value="1"/>
</dbReference>
<dbReference type="FunFam" id="3.30.160.60:FF:002343">
    <property type="entry name" value="Zinc finger protein 33A"/>
    <property type="match status" value="1"/>
</dbReference>
<accession>A0A3S0ZI72</accession>
<evidence type="ECO:0000313" key="11">
    <source>
        <dbReference type="Proteomes" id="UP000271974"/>
    </source>
</evidence>
<dbReference type="OrthoDB" id="10014897at2759"/>
<organism evidence="10 11">
    <name type="scientific">Elysia chlorotica</name>
    <name type="common">Eastern emerald elysia</name>
    <name type="synonym">Sea slug</name>
    <dbReference type="NCBI Taxonomy" id="188477"/>
    <lineage>
        <taxon>Eukaryota</taxon>
        <taxon>Metazoa</taxon>
        <taxon>Spiralia</taxon>
        <taxon>Lophotrochozoa</taxon>
        <taxon>Mollusca</taxon>
        <taxon>Gastropoda</taxon>
        <taxon>Heterobranchia</taxon>
        <taxon>Euthyneura</taxon>
        <taxon>Panpulmonata</taxon>
        <taxon>Sacoglossa</taxon>
        <taxon>Placobranchoidea</taxon>
        <taxon>Plakobranchidae</taxon>
        <taxon>Elysia</taxon>
    </lineage>
</organism>
<keyword evidence="2" id="KW-0479">Metal-binding</keyword>
<keyword evidence="4 7" id="KW-0863">Zinc-finger</keyword>
<feature type="domain" description="C2H2-type" evidence="9">
    <location>
        <begin position="2"/>
        <end position="29"/>
    </location>
</feature>
<dbReference type="PROSITE" id="PS50157">
    <property type="entry name" value="ZINC_FINGER_C2H2_2"/>
    <property type="match status" value="4"/>
</dbReference>
<dbReference type="PANTHER" id="PTHR16515:SF49">
    <property type="entry name" value="GASTRULA ZINC FINGER PROTEIN XLCGF49.1-LIKE-RELATED"/>
    <property type="match status" value="1"/>
</dbReference>
<keyword evidence="3" id="KW-0677">Repeat</keyword>
<dbReference type="InterPro" id="IPR013087">
    <property type="entry name" value="Znf_C2H2_type"/>
</dbReference>
<feature type="compositionally biased region" description="Basic and acidic residues" evidence="8">
    <location>
        <begin position="97"/>
        <end position="115"/>
    </location>
</feature>
<dbReference type="Gene3D" id="3.30.160.60">
    <property type="entry name" value="Classic Zinc Finger"/>
    <property type="match status" value="3"/>
</dbReference>
<dbReference type="GO" id="GO:0010468">
    <property type="term" value="P:regulation of gene expression"/>
    <property type="evidence" value="ECO:0007669"/>
    <property type="project" value="TreeGrafter"/>
</dbReference>
<evidence type="ECO:0000256" key="5">
    <source>
        <dbReference type="ARBA" id="ARBA00022833"/>
    </source>
</evidence>
<reference evidence="10 11" key="1">
    <citation type="submission" date="2019-01" db="EMBL/GenBank/DDBJ databases">
        <title>A draft genome assembly of the solar-powered sea slug Elysia chlorotica.</title>
        <authorList>
            <person name="Cai H."/>
            <person name="Li Q."/>
            <person name="Fang X."/>
            <person name="Li J."/>
            <person name="Curtis N.E."/>
            <person name="Altenburger A."/>
            <person name="Shibata T."/>
            <person name="Feng M."/>
            <person name="Maeda T."/>
            <person name="Schwartz J.A."/>
            <person name="Shigenobu S."/>
            <person name="Lundholm N."/>
            <person name="Nishiyama T."/>
            <person name="Yang H."/>
            <person name="Hasebe M."/>
            <person name="Li S."/>
            <person name="Pierce S.K."/>
            <person name="Wang J."/>
        </authorList>
    </citation>
    <scope>NUCLEOTIDE SEQUENCE [LARGE SCALE GENOMIC DNA]</scope>
    <source>
        <strain evidence="10">EC2010</strain>
        <tissue evidence="10">Whole organism of an adult</tissue>
    </source>
</reference>
<evidence type="ECO:0000256" key="1">
    <source>
        <dbReference type="ARBA" id="ARBA00004123"/>
    </source>
</evidence>
<protein>
    <recommendedName>
        <fullName evidence="9">C2H2-type domain-containing protein</fullName>
    </recommendedName>
</protein>
<dbReference type="Pfam" id="PF13912">
    <property type="entry name" value="zf-C2H2_6"/>
    <property type="match status" value="1"/>
</dbReference>
<proteinExistence type="predicted"/>
<keyword evidence="11" id="KW-1185">Reference proteome</keyword>
<gene>
    <name evidence="10" type="ORF">EGW08_016812</name>
</gene>
<comment type="caution">
    <text evidence="10">The sequence shown here is derived from an EMBL/GenBank/DDBJ whole genome shotgun (WGS) entry which is preliminary data.</text>
</comment>
<comment type="subcellular location">
    <subcellularLocation>
        <location evidence="1">Nucleus</location>
    </subcellularLocation>
</comment>
<feature type="domain" description="C2H2-type" evidence="9">
    <location>
        <begin position="61"/>
        <end position="88"/>
    </location>
</feature>
<dbReference type="EMBL" id="RQTK01000743">
    <property type="protein sequence ID" value="RUS75433.1"/>
    <property type="molecule type" value="Genomic_DNA"/>
</dbReference>
<feature type="non-terminal residue" evidence="10">
    <location>
        <position position="1"/>
    </location>
</feature>
<dbReference type="STRING" id="188477.A0A3S0ZI72"/>
<feature type="non-terminal residue" evidence="10">
    <location>
        <position position="199"/>
    </location>
</feature>
<dbReference type="AlphaFoldDB" id="A0A3S0ZI72"/>
<evidence type="ECO:0000256" key="4">
    <source>
        <dbReference type="ARBA" id="ARBA00022771"/>
    </source>
</evidence>
<dbReference type="Pfam" id="PF13894">
    <property type="entry name" value="zf-C2H2_4"/>
    <property type="match status" value="1"/>
</dbReference>
<evidence type="ECO:0000256" key="3">
    <source>
        <dbReference type="ARBA" id="ARBA00022737"/>
    </source>
</evidence>
<dbReference type="SMART" id="SM00355">
    <property type="entry name" value="ZnF_C2H2"/>
    <property type="match status" value="5"/>
</dbReference>
<dbReference type="PANTHER" id="PTHR16515">
    <property type="entry name" value="PR DOMAIN ZINC FINGER PROTEIN"/>
    <property type="match status" value="1"/>
</dbReference>
<dbReference type="PROSITE" id="PS00028">
    <property type="entry name" value="ZINC_FINGER_C2H2_1"/>
    <property type="match status" value="5"/>
</dbReference>